<proteinExistence type="inferred from homology"/>
<dbReference type="SUPFAM" id="SSF51645">
    <property type="entry name" value="Malate synthase G"/>
    <property type="match status" value="1"/>
</dbReference>
<dbReference type="PANTHER" id="PTHR42902:SF1">
    <property type="entry name" value="MALATE SYNTHASE 1-RELATED"/>
    <property type="match status" value="1"/>
</dbReference>
<dbReference type="KEGG" id="swd:Swoo_1528"/>
<dbReference type="Pfam" id="PF01274">
    <property type="entry name" value="MS_TIM-barrel"/>
    <property type="match status" value="1"/>
</dbReference>
<dbReference type="eggNOG" id="COG2225">
    <property type="taxonomic scope" value="Bacteria"/>
</dbReference>
<comment type="similarity">
    <text evidence="1">Belongs to the malate synthase family.</text>
</comment>
<dbReference type="InterPro" id="IPR006252">
    <property type="entry name" value="Malate_synthA"/>
</dbReference>
<accession>B1KKH6</accession>
<feature type="domain" description="Malate synthase TIM barrel" evidence="3">
    <location>
        <begin position="201"/>
        <end position="447"/>
    </location>
</feature>
<dbReference type="GO" id="GO:0004474">
    <property type="term" value="F:malate synthase activity"/>
    <property type="evidence" value="ECO:0007669"/>
    <property type="project" value="UniProtKB-EC"/>
</dbReference>
<feature type="domain" description="Malate synthase N-terminal" evidence="4">
    <location>
        <begin position="49"/>
        <end position="109"/>
    </location>
</feature>
<dbReference type="InterPro" id="IPR011076">
    <property type="entry name" value="Malate_synth_sf"/>
</dbReference>
<evidence type="ECO:0000259" key="4">
    <source>
        <dbReference type="Pfam" id="PF20656"/>
    </source>
</evidence>
<dbReference type="GO" id="GO:0005737">
    <property type="term" value="C:cytoplasm"/>
    <property type="evidence" value="ECO:0007669"/>
    <property type="project" value="TreeGrafter"/>
</dbReference>
<dbReference type="PANTHER" id="PTHR42902">
    <property type="entry name" value="MALATE SYNTHASE"/>
    <property type="match status" value="1"/>
</dbReference>
<dbReference type="InterPro" id="IPR046363">
    <property type="entry name" value="MS_N_TIM-barrel_dom"/>
</dbReference>
<dbReference type="GO" id="GO:0006097">
    <property type="term" value="P:glyoxylate cycle"/>
    <property type="evidence" value="ECO:0007669"/>
    <property type="project" value="InterPro"/>
</dbReference>
<keyword evidence="6" id="KW-1185">Reference proteome</keyword>
<name>B1KKH6_SHEWM</name>
<reference evidence="5 6" key="1">
    <citation type="submission" date="2008-02" db="EMBL/GenBank/DDBJ databases">
        <title>Complete sequence of Shewanella woodyi ATCC 51908.</title>
        <authorList>
            <consortium name="US DOE Joint Genome Institute"/>
            <person name="Copeland A."/>
            <person name="Lucas S."/>
            <person name="Lapidus A."/>
            <person name="Glavina del Rio T."/>
            <person name="Dalin E."/>
            <person name="Tice H."/>
            <person name="Bruce D."/>
            <person name="Goodwin L."/>
            <person name="Pitluck S."/>
            <person name="Sims D."/>
            <person name="Brettin T."/>
            <person name="Detter J.C."/>
            <person name="Han C."/>
            <person name="Kuske C.R."/>
            <person name="Schmutz J."/>
            <person name="Larimer F."/>
            <person name="Land M."/>
            <person name="Hauser L."/>
            <person name="Kyrpides N."/>
            <person name="Lykidis A."/>
            <person name="Zhao J.-S."/>
            <person name="Richardson P."/>
        </authorList>
    </citation>
    <scope>NUCLEOTIDE SEQUENCE [LARGE SCALE GENOMIC DNA]</scope>
    <source>
        <strain evidence="6">ATCC 51908 / MS32</strain>
    </source>
</reference>
<keyword evidence="5" id="KW-0012">Acyltransferase</keyword>
<protein>
    <recommendedName>
        <fullName evidence="2">malate synthase</fullName>
        <ecNumber evidence="2">2.3.3.9</ecNumber>
    </recommendedName>
</protein>
<dbReference type="AlphaFoldDB" id="B1KKH6"/>
<gene>
    <name evidence="5" type="ordered locus">Swoo_1528</name>
</gene>
<evidence type="ECO:0000256" key="1">
    <source>
        <dbReference type="ARBA" id="ARBA00006394"/>
    </source>
</evidence>
<evidence type="ECO:0000313" key="6">
    <source>
        <dbReference type="Proteomes" id="UP000002168"/>
    </source>
</evidence>
<dbReference type="EC" id="2.3.3.9" evidence="2"/>
<dbReference type="Gene3D" id="3.20.20.360">
    <property type="entry name" value="Malate synthase, domain 3"/>
    <property type="match status" value="1"/>
</dbReference>
<dbReference type="STRING" id="392500.Swoo_1528"/>
<evidence type="ECO:0000313" key="5">
    <source>
        <dbReference type="EMBL" id="ACA85816.1"/>
    </source>
</evidence>
<evidence type="ECO:0000259" key="3">
    <source>
        <dbReference type="Pfam" id="PF01274"/>
    </source>
</evidence>
<dbReference type="Proteomes" id="UP000002168">
    <property type="component" value="Chromosome"/>
</dbReference>
<dbReference type="InterPro" id="IPR048356">
    <property type="entry name" value="MS_N"/>
</dbReference>
<organism evidence="5 6">
    <name type="scientific">Shewanella woodyi (strain ATCC 51908 / MS32)</name>
    <dbReference type="NCBI Taxonomy" id="392500"/>
    <lineage>
        <taxon>Bacteria</taxon>
        <taxon>Pseudomonadati</taxon>
        <taxon>Pseudomonadota</taxon>
        <taxon>Gammaproteobacteria</taxon>
        <taxon>Alteromonadales</taxon>
        <taxon>Shewanellaceae</taxon>
        <taxon>Shewanella</taxon>
    </lineage>
</organism>
<dbReference type="Pfam" id="PF20656">
    <property type="entry name" value="MS_N"/>
    <property type="match status" value="1"/>
</dbReference>
<dbReference type="HOGENOM" id="CLU_018928_0_0_6"/>
<evidence type="ECO:0000256" key="2">
    <source>
        <dbReference type="ARBA" id="ARBA00012636"/>
    </source>
</evidence>
<sequence>MAQEVIHNAQQGAMDVAQLGLDANCDVAAHLQAGYISAPVETNKTQERLKVNGEVVDGQDKVLNEGALSLLSSLCRQFAAEVSELLENRKSQQAKYDAGGTLDFLPQTKAVREGNWQVRGIPADLINRRVEIAGSVDPLMLINGLNSNANVFVADLEESPASSWNELIEKQVNLRGAVRGEIEFTSPETGKYYLLNDAPAVLFCRVRGLHMVEHHLEFDEAAIPAALFDFALYFYNNYRQLLAKGSGPYFYLPKMESHLEAKWWAKVFAFVEERFCLQPGTIKCTCLIETLPAVFEMDEILFELRSNIVALNCGRWDSDFSYINTGRNHSDELSTDKQMFTVGESFLSVYSRLLVKTCHKRGALAIGGVATYFQAKTNEISAERLEKIRIDKELEARNGHDGTCVEHLELVDAVTEIFNQYIGAEQANQLHITRDVDGPISARELLQGVGITTNVRLDIRADSESNAA</sequence>
<dbReference type="EMBL" id="CP000961">
    <property type="protein sequence ID" value="ACA85816.1"/>
    <property type="molecule type" value="Genomic_DNA"/>
</dbReference>
<dbReference type="FunFam" id="3.20.20.360:FF:000001">
    <property type="entry name" value="Malate synthase"/>
    <property type="match status" value="1"/>
</dbReference>
<keyword evidence="5" id="KW-0808">Transferase</keyword>
<dbReference type="InterPro" id="IPR001465">
    <property type="entry name" value="Malate_synthase_TIM"/>
</dbReference>